<dbReference type="AlphaFoldDB" id="A0A1I1A2Q6"/>
<dbReference type="RefSeq" id="WP_090042454.1">
    <property type="nucleotide sequence ID" value="NZ_FOKI01000029.1"/>
</dbReference>
<dbReference type="EMBL" id="FOKI01000029">
    <property type="protein sequence ID" value="SFB32231.1"/>
    <property type="molecule type" value="Genomic_DNA"/>
</dbReference>
<accession>A0A1I1A2Q6</accession>
<dbReference type="InterPro" id="IPR025984">
    <property type="entry name" value="DCTPP"/>
</dbReference>
<dbReference type="Pfam" id="PF12643">
    <property type="entry name" value="MazG-like"/>
    <property type="match status" value="1"/>
</dbReference>
<gene>
    <name evidence="1" type="ORF">SAMN04488528_102916</name>
</gene>
<organism evidence="1 2">
    <name type="scientific">Clostridium frigidicarnis</name>
    <dbReference type="NCBI Taxonomy" id="84698"/>
    <lineage>
        <taxon>Bacteria</taxon>
        <taxon>Bacillati</taxon>
        <taxon>Bacillota</taxon>
        <taxon>Clostridia</taxon>
        <taxon>Eubacteriales</taxon>
        <taxon>Clostridiaceae</taxon>
        <taxon>Clostridium</taxon>
    </lineage>
</organism>
<evidence type="ECO:0000313" key="1">
    <source>
        <dbReference type="EMBL" id="SFB32231.1"/>
    </source>
</evidence>
<dbReference type="STRING" id="84698.SAMN04488528_102916"/>
<dbReference type="GO" id="GO:0009143">
    <property type="term" value="P:nucleoside triphosphate catabolic process"/>
    <property type="evidence" value="ECO:0007669"/>
    <property type="project" value="InterPro"/>
</dbReference>
<name>A0A1I1A2Q6_9CLOT</name>
<protein>
    <submittedName>
        <fullName evidence="1">MazG-like family protein</fullName>
    </submittedName>
</protein>
<sequence>MKKNNFNIMSNVKIIEELKAQLLCIIGEFFRLLTKGSNVAHDAILECISGAIIILYILAERLGYSYTAVDDNMKKKVKLGIIEEDLVEKDGKNLSRLYTHLKERN</sequence>
<reference evidence="1 2" key="1">
    <citation type="submission" date="2016-10" db="EMBL/GenBank/DDBJ databases">
        <authorList>
            <person name="de Groot N.N."/>
        </authorList>
    </citation>
    <scope>NUCLEOTIDE SEQUENCE [LARGE SCALE GENOMIC DNA]</scope>
    <source>
        <strain evidence="1 2">DSM 12271</strain>
    </source>
</reference>
<dbReference type="OrthoDB" id="2381770at2"/>
<keyword evidence="2" id="KW-1185">Reference proteome</keyword>
<proteinExistence type="predicted"/>
<dbReference type="GO" id="GO:0047429">
    <property type="term" value="F:nucleoside triphosphate diphosphatase activity"/>
    <property type="evidence" value="ECO:0007669"/>
    <property type="project" value="InterPro"/>
</dbReference>
<dbReference type="Proteomes" id="UP000198619">
    <property type="component" value="Unassembled WGS sequence"/>
</dbReference>
<evidence type="ECO:0000313" key="2">
    <source>
        <dbReference type="Proteomes" id="UP000198619"/>
    </source>
</evidence>